<feature type="transmembrane region" description="Helical" evidence="1">
    <location>
        <begin position="35"/>
        <end position="64"/>
    </location>
</feature>
<feature type="transmembrane region" description="Helical" evidence="1">
    <location>
        <begin position="145"/>
        <end position="165"/>
    </location>
</feature>
<comment type="caution">
    <text evidence="2">The sequence shown here is derived from an EMBL/GenBank/DDBJ whole genome shotgun (WGS) entry which is preliminary data.</text>
</comment>
<name>A0A4Y7T6R9_COPMI</name>
<evidence type="ECO:0000313" key="2">
    <source>
        <dbReference type="EMBL" id="TEB29292.1"/>
    </source>
</evidence>
<dbReference type="AlphaFoldDB" id="A0A4Y7T6R9"/>
<keyword evidence="3" id="KW-1185">Reference proteome</keyword>
<organism evidence="2 3">
    <name type="scientific">Coprinellus micaceus</name>
    <name type="common">Glistening ink-cap mushroom</name>
    <name type="synonym">Coprinus micaceus</name>
    <dbReference type="NCBI Taxonomy" id="71717"/>
    <lineage>
        <taxon>Eukaryota</taxon>
        <taxon>Fungi</taxon>
        <taxon>Dikarya</taxon>
        <taxon>Basidiomycota</taxon>
        <taxon>Agaricomycotina</taxon>
        <taxon>Agaricomycetes</taxon>
        <taxon>Agaricomycetidae</taxon>
        <taxon>Agaricales</taxon>
        <taxon>Agaricineae</taxon>
        <taxon>Psathyrellaceae</taxon>
        <taxon>Coprinellus</taxon>
    </lineage>
</organism>
<evidence type="ECO:0000256" key="1">
    <source>
        <dbReference type="SAM" id="Phobius"/>
    </source>
</evidence>
<dbReference type="Proteomes" id="UP000298030">
    <property type="component" value="Unassembled WGS sequence"/>
</dbReference>
<keyword evidence="1" id="KW-0472">Membrane</keyword>
<dbReference type="EMBL" id="QPFP01000028">
    <property type="protein sequence ID" value="TEB29292.1"/>
    <property type="molecule type" value="Genomic_DNA"/>
</dbReference>
<feature type="transmembrane region" description="Helical" evidence="1">
    <location>
        <begin position="71"/>
        <end position="89"/>
    </location>
</feature>
<accession>A0A4Y7T6R9</accession>
<evidence type="ECO:0000313" key="3">
    <source>
        <dbReference type="Proteomes" id="UP000298030"/>
    </source>
</evidence>
<proteinExistence type="predicted"/>
<keyword evidence="1" id="KW-1133">Transmembrane helix</keyword>
<gene>
    <name evidence="2" type="ORF">FA13DRAFT_672611</name>
</gene>
<protein>
    <submittedName>
        <fullName evidence="2">Uncharacterized protein</fullName>
    </submittedName>
</protein>
<keyword evidence="1" id="KW-0812">Transmembrane</keyword>
<reference evidence="2 3" key="1">
    <citation type="journal article" date="2019" name="Nat. Ecol. Evol.">
        <title>Megaphylogeny resolves global patterns of mushroom evolution.</title>
        <authorList>
            <person name="Varga T."/>
            <person name="Krizsan K."/>
            <person name="Foldi C."/>
            <person name="Dima B."/>
            <person name="Sanchez-Garcia M."/>
            <person name="Sanchez-Ramirez S."/>
            <person name="Szollosi G.J."/>
            <person name="Szarkandi J.G."/>
            <person name="Papp V."/>
            <person name="Albert L."/>
            <person name="Andreopoulos W."/>
            <person name="Angelini C."/>
            <person name="Antonin V."/>
            <person name="Barry K.W."/>
            <person name="Bougher N.L."/>
            <person name="Buchanan P."/>
            <person name="Buyck B."/>
            <person name="Bense V."/>
            <person name="Catcheside P."/>
            <person name="Chovatia M."/>
            <person name="Cooper J."/>
            <person name="Damon W."/>
            <person name="Desjardin D."/>
            <person name="Finy P."/>
            <person name="Geml J."/>
            <person name="Haridas S."/>
            <person name="Hughes K."/>
            <person name="Justo A."/>
            <person name="Karasinski D."/>
            <person name="Kautmanova I."/>
            <person name="Kiss B."/>
            <person name="Kocsube S."/>
            <person name="Kotiranta H."/>
            <person name="LaButti K.M."/>
            <person name="Lechner B.E."/>
            <person name="Liimatainen K."/>
            <person name="Lipzen A."/>
            <person name="Lukacs Z."/>
            <person name="Mihaltcheva S."/>
            <person name="Morgado L.N."/>
            <person name="Niskanen T."/>
            <person name="Noordeloos M.E."/>
            <person name="Ohm R.A."/>
            <person name="Ortiz-Santana B."/>
            <person name="Ovrebo C."/>
            <person name="Racz N."/>
            <person name="Riley R."/>
            <person name="Savchenko A."/>
            <person name="Shiryaev A."/>
            <person name="Soop K."/>
            <person name="Spirin V."/>
            <person name="Szebenyi C."/>
            <person name="Tomsovsky M."/>
            <person name="Tulloss R.E."/>
            <person name="Uehling J."/>
            <person name="Grigoriev I.V."/>
            <person name="Vagvolgyi C."/>
            <person name="Papp T."/>
            <person name="Martin F.M."/>
            <person name="Miettinen O."/>
            <person name="Hibbett D.S."/>
            <person name="Nagy L.G."/>
        </authorList>
    </citation>
    <scope>NUCLEOTIDE SEQUENCE [LARGE SCALE GENOMIC DNA]</scope>
    <source>
        <strain evidence="2 3">FP101781</strain>
    </source>
</reference>
<sequence>MPCTMVLSRTIPPGFVSPILGFGLDVLLSPSSTTYVLLLSNLSLLLLVWFDFVSFPPICVSAYIPLYPTRLLSLVPVPRSFLLFVIFYLPPSLTPRRFPSSLLFSPSSLSPLDPPSRLQRTRLLIPVATITQPSLEHHPLLSSSVPVSALLLSLFIFSLLLPVTCRCRDDEMISLMYFYV</sequence>